<protein>
    <recommendedName>
        <fullName evidence="1">Type II secretion system protein GspE N-terminal domain-containing protein</fullName>
    </recommendedName>
</protein>
<name>A0A062XZY5_9BACT</name>
<dbReference type="AlphaFoldDB" id="A0A062XZY5"/>
<dbReference type="SUPFAM" id="SSF160246">
    <property type="entry name" value="EspE N-terminal domain-like"/>
    <property type="match status" value="1"/>
</dbReference>
<dbReference type="EMBL" id="JMFG01000012">
    <property type="protein sequence ID" value="KDA54080.1"/>
    <property type="molecule type" value="Genomic_DNA"/>
</dbReference>
<gene>
    <name evidence="2" type="ORF">EG19_01220</name>
</gene>
<sequence>MRRLGEILLEKGFVSPDGLRSALEACRRHGGSLGGWLMRLGLLTESKLLEALAEQTGCPPVSALELAAAPREIRTLIPLSFAKRHMVVPFARQGRNLDVAMLNPNDLVVLDELASMTGMVVRPHVATEAALSVALALPTVPHAEAGTAPPGPPRGRERQWRQFWQLEASGPELFRALDAPPWPAPPAAVATFPALAPVSTQETPVRQHIPHLGEALASCTHRDQVGKLVLAALAEEGTRVALFSLHHGKVMGWMGRGLDLVDEDLHTFILPLDRPSVFLNLSRGMEMHVGPLVGGEGNEALLEALGPPPPAAAAVVPIRVRGKTVAFLWLDRGEDGVSDVSVPQLQEVARLAGLALEMLVVRQKLKAVSSLTAGEVEH</sequence>
<keyword evidence="3" id="KW-1185">Reference proteome</keyword>
<comment type="caution">
    <text evidence="2">The sequence shown here is derived from an EMBL/GenBank/DDBJ whole genome shotgun (WGS) entry which is preliminary data.</text>
</comment>
<dbReference type="Proteomes" id="UP000027284">
    <property type="component" value="Unassembled WGS sequence"/>
</dbReference>
<reference evidence="2 3" key="1">
    <citation type="submission" date="2014-04" db="EMBL/GenBank/DDBJ databases">
        <title>The Genome Sequence of Thermoanaerobaculum aquaticum MP-01, The First Cultivated Group 23 Acidobacterium.</title>
        <authorList>
            <person name="Stamps B.W."/>
            <person name="Losey N.A."/>
            <person name="Lawson P.A."/>
            <person name="Stevenson B.S."/>
        </authorList>
    </citation>
    <scope>NUCLEOTIDE SEQUENCE [LARGE SCALE GENOMIC DNA]</scope>
    <source>
        <strain evidence="2 3">MP-01</strain>
    </source>
</reference>
<dbReference type="STRING" id="1312852.EG19_01220"/>
<dbReference type="Gene3D" id="3.30.300.160">
    <property type="entry name" value="Type II secretion system, protein E, N-terminal domain"/>
    <property type="match status" value="1"/>
</dbReference>
<evidence type="ECO:0000313" key="2">
    <source>
        <dbReference type="EMBL" id="KDA54080.1"/>
    </source>
</evidence>
<dbReference type="SUPFAM" id="SSF55781">
    <property type="entry name" value="GAF domain-like"/>
    <property type="match status" value="1"/>
</dbReference>
<accession>A0A062XZY5</accession>
<feature type="domain" description="Type II secretion system protein GspE N-terminal" evidence="1">
    <location>
        <begin position="65"/>
        <end position="135"/>
    </location>
</feature>
<proteinExistence type="predicted"/>
<dbReference type="InterPro" id="IPR037257">
    <property type="entry name" value="T2SS_E_N_sf"/>
</dbReference>
<dbReference type="InterPro" id="IPR007831">
    <property type="entry name" value="T2SS_GspE_N"/>
</dbReference>
<evidence type="ECO:0000259" key="1">
    <source>
        <dbReference type="Pfam" id="PF05157"/>
    </source>
</evidence>
<dbReference type="RefSeq" id="WP_038048360.1">
    <property type="nucleotide sequence ID" value="NZ_JMFG01000012.1"/>
</dbReference>
<dbReference type="Pfam" id="PF05157">
    <property type="entry name" value="MshEN"/>
    <property type="match status" value="1"/>
</dbReference>
<evidence type="ECO:0000313" key="3">
    <source>
        <dbReference type="Proteomes" id="UP000027284"/>
    </source>
</evidence>
<organism evidence="2 3">
    <name type="scientific">Thermoanaerobaculum aquaticum</name>
    <dbReference type="NCBI Taxonomy" id="1312852"/>
    <lineage>
        <taxon>Bacteria</taxon>
        <taxon>Pseudomonadati</taxon>
        <taxon>Acidobacteriota</taxon>
        <taxon>Thermoanaerobaculia</taxon>
        <taxon>Thermoanaerobaculales</taxon>
        <taxon>Thermoanaerobaculaceae</taxon>
        <taxon>Thermoanaerobaculum</taxon>
    </lineage>
</organism>